<dbReference type="InterPro" id="IPR036249">
    <property type="entry name" value="Thioredoxin-like_sf"/>
</dbReference>
<comment type="caution">
    <text evidence="2">The sequence shown here is derived from an EMBL/GenBank/DDBJ whole genome shotgun (WGS) entry which is preliminary data.</text>
</comment>
<dbReference type="AlphaFoldDB" id="A0A6N6RLS2"/>
<dbReference type="OrthoDB" id="9762614at2"/>
<accession>A0A6N6RLS2</accession>
<dbReference type="PANTHER" id="PTHR42899">
    <property type="entry name" value="SPERMATOGENESIS-ASSOCIATED PROTEIN 20"/>
    <property type="match status" value="1"/>
</dbReference>
<reference evidence="2 3" key="1">
    <citation type="submission" date="2019-09" db="EMBL/GenBank/DDBJ databases">
        <title>Genomes of family Cryomorphaceae.</title>
        <authorList>
            <person name="Bowman J.P."/>
        </authorList>
    </citation>
    <scope>NUCLEOTIDE SEQUENCE [LARGE SCALE GENOMIC DNA]</scope>
    <source>
        <strain evidence="2 3">LMG 25704</strain>
    </source>
</reference>
<evidence type="ECO:0000259" key="1">
    <source>
        <dbReference type="Pfam" id="PF03190"/>
    </source>
</evidence>
<dbReference type="RefSeq" id="WP_151666098.1">
    <property type="nucleotide sequence ID" value="NZ_WBVO01000001.1"/>
</dbReference>
<dbReference type="InterPro" id="IPR012341">
    <property type="entry name" value="6hp_glycosidase-like_sf"/>
</dbReference>
<dbReference type="InterPro" id="IPR008928">
    <property type="entry name" value="6-hairpin_glycosidase_sf"/>
</dbReference>
<sequence>MKRLLLSTFILSVFHTSASEIHWEEWSSDIFERAEQEGKLVLLHLEANWCHWCHVMERETYSDEEVVEFVNANFIAVHADQDDHPILGNRYRAYGWPAIILFNTAGAEVNKIAGYRGPDRFMSILKNAVNNPVELRPRSRDFNPNVSVSEQWQNRYLNTLDTVKGGYKSAQKYVDEALFDWSMLQPYAHVSAKWLEVSMRGSLELIDPEWGGVYQYSVHYGWTDPHYEKLIEKQARYIRLYAQWFQHTNDTTYLEAMRDVLKYTDEFLSANDGRWFTAQDADLEKGVKGHEFFALDSLSRYRAGIPAIDSNIYVEQNGTMISACVYAWAATGQERYLERANKCLLAMETMKRNGLYQNGDGLLTLRDQLNMLEALVLLYRPDSQESYKVQIESLIESIHDTFYEDGHFLPWVAEMGLEPEFDLELQCRAVAILKSANSVIQDSKIEGVSKLMCEQVWENVQAPELLSSPYSMPEWKIAERMMEQEVGTVYLAGSAEERLRGRRVAILLPDRNYRIVETELNNPELESYSQVPGVYLCRDGRCQQPILF</sequence>
<dbReference type="SUPFAM" id="SSF48208">
    <property type="entry name" value="Six-hairpin glycosidases"/>
    <property type="match status" value="1"/>
</dbReference>
<dbReference type="EMBL" id="WBVO01000001">
    <property type="protein sequence ID" value="KAB2814520.1"/>
    <property type="molecule type" value="Genomic_DNA"/>
</dbReference>
<name>A0A6N6RLS2_9FLAO</name>
<dbReference type="GO" id="GO:0005975">
    <property type="term" value="P:carbohydrate metabolic process"/>
    <property type="evidence" value="ECO:0007669"/>
    <property type="project" value="InterPro"/>
</dbReference>
<dbReference type="Proteomes" id="UP000468650">
    <property type="component" value="Unassembled WGS sequence"/>
</dbReference>
<dbReference type="PANTHER" id="PTHR42899:SF1">
    <property type="entry name" value="SPERMATOGENESIS-ASSOCIATED PROTEIN 20"/>
    <property type="match status" value="1"/>
</dbReference>
<proteinExistence type="predicted"/>
<dbReference type="Gene3D" id="3.40.30.10">
    <property type="entry name" value="Glutaredoxin"/>
    <property type="match status" value="1"/>
</dbReference>
<keyword evidence="3" id="KW-1185">Reference proteome</keyword>
<feature type="domain" description="Spermatogenesis-associated protein 20-like TRX" evidence="1">
    <location>
        <begin position="17"/>
        <end position="93"/>
    </location>
</feature>
<dbReference type="SUPFAM" id="SSF52833">
    <property type="entry name" value="Thioredoxin-like"/>
    <property type="match status" value="1"/>
</dbReference>
<evidence type="ECO:0000313" key="3">
    <source>
        <dbReference type="Proteomes" id="UP000468650"/>
    </source>
</evidence>
<organism evidence="2 3">
    <name type="scientific">Phaeocystidibacter luteus</name>
    <dbReference type="NCBI Taxonomy" id="911197"/>
    <lineage>
        <taxon>Bacteria</taxon>
        <taxon>Pseudomonadati</taxon>
        <taxon>Bacteroidota</taxon>
        <taxon>Flavobacteriia</taxon>
        <taxon>Flavobacteriales</taxon>
        <taxon>Phaeocystidibacteraceae</taxon>
        <taxon>Phaeocystidibacter</taxon>
    </lineage>
</organism>
<evidence type="ECO:0000313" key="2">
    <source>
        <dbReference type="EMBL" id="KAB2814520.1"/>
    </source>
</evidence>
<gene>
    <name evidence="2" type="ORF">F8C67_01925</name>
</gene>
<protein>
    <submittedName>
        <fullName evidence="2">Thioredoxin domain-containing protein</fullName>
    </submittedName>
</protein>
<dbReference type="Pfam" id="PF03190">
    <property type="entry name" value="Thioredox_DsbH"/>
    <property type="match status" value="1"/>
</dbReference>
<dbReference type="InterPro" id="IPR024705">
    <property type="entry name" value="Ssp411"/>
</dbReference>
<dbReference type="InterPro" id="IPR004879">
    <property type="entry name" value="Ssp411-like_TRX"/>
</dbReference>
<dbReference type="Gene3D" id="1.50.10.10">
    <property type="match status" value="1"/>
</dbReference>